<comment type="caution">
    <text evidence="9">The sequence shown here is derived from an EMBL/GenBank/DDBJ whole genome shotgun (WGS) entry which is preliminary data.</text>
</comment>
<comment type="similarity">
    <text evidence="2">Belongs to the acyltransferase 3 family.</text>
</comment>
<evidence type="ECO:0000256" key="4">
    <source>
        <dbReference type="ARBA" id="ARBA00022692"/>
    </source>
</evidence>
<keyword evidence="4 7" id="KW-0812">Transmembrane</keyword>
<dbReference type="GO" id="GO:0005886">
    <property type="term" value="C:plasma membrane"/>
    <property type="evidence" value="ECO:0007669"/>
    <property type="project" value="UniProtKB-SubCell"/>
</dbReference>
<keyword evidence="6 7" id="KW-0472">Membrane</keyword>
<reference evidence="9 10" key="1">
    <citation type="submission" date="2020-04" db="EMBL/GenBank/DDBJ databases">
        <authorList>
            <consortium name="Desulfovibrio sp. FSS-1 genome sequencing consortium"/>
            <person name="Shimoshige H."/>
            <person name="Kobayashi H."/>
            <person name="Maekawa T."/>
        </authorList>
    </citation>
    <scope>NUCLEOTIDE SEQUENCE [LARGE SCALE GENOMIC DNA]</scope>
    <source>
        <strain evidence="9 10">SIID29052-01</strain>
    </source>
</reference>
<feature type="transmembrane region" description="Helical" evidence="7">
    <location>
        <begin position="152"/>
        <end position="178"/>
    </location>
</feature>
<dbReference type="GO" id="GO:0016413">
    <property type="term" value="F:O-acetyltransferase activity"/>
    <property type="evidence" value="ECO:0007669"/>
    <property type="project" value="TreeGrafter"/>
</dbReference>
<comment type="subcellular location">
    <subcellularLocation>
        <location evidence="1">Cell membrane</location>
        <topology evidence="1">Multi-pass membrane protein</topology>
    </subcellularLocation>
</comment>
<feature type="transmembrane region" description="Helical" evidence="7">
    <location>
        <begin position="94"/>
        <end position="115"/>
    </location>
</feature>
<dbReference type="AlphaFoldDB" id="A0A6V8LXH6"/>
<dbReference type="InterPro" id="IPR002656">
    <property type="entry name" value="Acyl_transf_3_dom"/>
</dbReference>
<feature type="transmembrane region" description="Helical" evidence="7">
    <location>
        <begin position="311"/>
        <end position="332"/>
    </location>
</feature>
<dbReference type="PANTHER" id="PTHR40074">
    <property type="entry name" value="O-ACETYLTRANSFERASE WECH"/>
    <property type="match status" value="1"/>
</dbReference>
<evidence type="ECO:0000259" key="8">
    <source>
        <dbReference type="Pfam" id="PF01757"/>
    </source>
</evidence>
<feature type="transmembrane region" description="Helical" evidence="7">
    <location>
        <begin position="216"/>
        <end position="236"/>
    </location>
</feature>
<evidence type="ECO:0000256" key="2">
    <source>
        <dbReference type="ARBA" id="ARBA00007400"/>
    </source>
</evidence>
<dbReference type="EMBL" id="BLTE01000012">
    <property type="protein sequence ID" value="GFK94769.1"/>
    <property type="molecule type" value="Genomic_DNA"/>
</dbReference>
<protein>
    <recommendedName>
        <fullName evidence="8">Acyltransferase 3 domain-containing protein</fullName>
    </recommendedName>
</protein>
<evidence type="ECO:0000256" key="1">
    <source>
        <dbReference type="ARBA" id="ARBA00004651"/>
    </source>
</evidence>
<keyword evidence="5 7" id="KW-1133">Transmembrane helix</keyword>
<dbReference type="RefSeq" id="WP_173085171.1">
    <property type="nucleotide sequence ID" value="NZ_BLTE01000012.1"/>
</dbReference>
<evidence type="ECO:0000256" key="7">
    <source>
        <dbReference type="SAM" id="Phobius"/>
    </source>
</evidence>
<feature type="transmembrane region" description="Helical" evidence="7">
    <location>
        <begin position="20"/>
        <end position="39"/>
    </location>
</feature>
<keyword evidence="10" id="KW-1185">Reference proteome</keyword>
<feature type="transmembrane region" description="Helical" evidence="7">
    <location>
        <begin position="127"/>
        <end position="145"/>
    </location>
</feature>
<feature type="transmembrane region" description="Helical" evidence="7">
    <location>
        <begin position="184"/>
        <end position="204"/>
    </location>
</feature>
<organism evidence="9 10">
    <name type="scientific">Fundidesulfovibrio magnetotacticus</name>
    <dbReference type="NCBI Taxonomy" id="2730080"/>
    <lineage>
        <taxon>Bacteria</taxon>
        <taxon>Pseudomonadati</taxon>
        <taxon>Thermodesulfobacteriota</taxon>
        <taxon>Desulfovibrionia</taxon>
        <taxon>Desulfovibrionales</taxon>
        <taxon>Desulfovibrionaceae</taxon>
        <taxon>Fundidesulfovibrio</taxon>
    </lineage>
</organism>
<evidence type="ECO:0000256" key="6">
    <source>
        <dbReference type="ARBA" id="ARBA00023136"/>
    </source>
</evidence>
<dbReference type="PANTHER" id="PTHR40074:SF2">
    <property type="entry name" value="O-ACETYLTRANSFERASE WECH"/>
    <property type="match status" value="1"/>
</dbReference>
<reference evidence="9 10" key="2">
    <citation type="submission" date="2020-05" db="EMBL/GenBank/DDBJ databases">
        <title>Draft genome sequence of Desulfovibrio sp. strainFSS-1.</title>
        <authorList>
            <person name="Shimoshige H."/>
            <person name="Kobayashi H."/>
            <person name="Maekawa T."/>
        </authorList>
    </citation>
    <scope>NUCLEOTIDE SEQUENCE [LARGE SCALE GENOMIC DNA]</scope>
    <source>
        <strain evidence="9 10">SIID29052-01</strain>
    </source>
</reference>
<proteinExistence type="inferred from homology"/>
<feature type="domain" description="Acyltransferase 3" evidence="8">
    <location>
        <begin position="14"/>
        <end position="327"/>
    </location>
</feature>
<evidence type="ECO:0000256" key="5">
    <source>
        <dbReference type="ARBA" id="ARBA00022989"/>
    </source>
</evidence>
<dbReference type="GO" id="GO:0009246">
    <property type="term" value="P:enterobacterial common antigen biosynthetic process"/>
    <property type="evidence" value="ECO:0007669"/>
    <property type="project" value="TreeGrafter"/>
</dbReference>
<keyword evidence="3" id="KW-1003">Cell membrane</keyword>
<evidence type="ECO:0000313" key="10">
    <source>
        <dbReference type="Proteomes" id="UP000494245"/>
    </source>
</evidence>
<evidence type="ECO:0000256" key="3">
    <source>
        <dbReference type="ARBA" id="ARBA00022475"/>
    </source>
</evidence>
<dbReference type="Pfam" id="PF01757">
    <property type="entry name" value="Acyl_transf_3"/>
    <property type="match status" value="1"/>
</dbReference>
<evidence type="ECO:0000313" key="9">
    <source>
        <dbReference type="EMBL" id="GFK94769.1"/>
    </source>
</evidence>
<feature type="transmembrane region" description="Helical" evidence="7">
    <location>
        <begin position="248"/>
        <end position="266"/>
    </location>
</feature>
<feature type="transmembrane region" description="Helical" evidence="7">
    <location>
        <begin position="54"/>
        <end position="73"/>
    </location>
</feature>
<feature type="transmembrane region" description="Helical" evidence="7">
    <location>
        <begin position="273"/>
        <end position="291"/>
    </location>
</feature>
<accession>A0A6V8LXH6</accession>
<sequence length="347" mass="37841">MQHNLIDAATSRRISALRALLMLAVVGIHAPKGLLAHVVPTPEAGAVLNVVGRHLFQAAVPLYFAISGYLLFLRYPGGLDGYKGLVAKRLRTLFLPYLLVNGLWIAYVALFGAIPGIGGTSYLKARGVLPLLLGVDGWPLVYPLWFLRDLFAFFLAAPLFAVLIRRLPWAGLFLLWAAWNTLEIPRVSLDLGGAFFFCLGGVLAARRMNLDGLGRYLPLLWGLWALCIAASATLQLQGLWPGWQFPAWRASVLVGVATVWTASRGWRLGERAWLLRLSGSIFFVYLFHEPALSWLADLTPWLVLPGTAGQLAYVVLLAASATGLCLGLGAALRRLAPRVYGLFTGGR</sequence>
<name>A0A6V8LXH6_9BACT</name>
<gene>
    <name evidence="9" type="ORF">NNJEOMEG_02617</name>
</gene>
<dbReference type="Proteomes" id="UP000494245">
    <property type="component" value="Unassembled WGS sequence"/>
</dbReference>